<evidence type="ECO:0000256" key="2">
    <source>
        <dbReference type="PIRSR" id="PIRSR602401-1"/>
    </source>
</evidence>
<dbReference type="PANTHER" id="PTHR24291:SF183">
    <property type="entry name" value="CYTOCHROME P450 97B3, CHLOROPLASTIC"/>
    <property type="match status" value="1"/>
</dbReference>
<organism evidence="5">
    <name type="scientific">Rhizochromulina marina</name>
    <dbReference type="NCBI Taxonomy" id="1034831"/>
    <lineage>
        <taxon>Eukaryota</taxon>
        <taxon>Sar</taxon>
        <taxon>Stramenopiles</taxon>
        <taxon>Ochrophyta</taxon>
        <taxon>Dictyochophyceae</taxon>
        <taxon>Rhizochromulinales</taxon>
        <taxon>Rhizochromulina</taxon>
    </lineage>
</organism>
<feature type="chain" id="PRO_5030504616" description="Cytochrome P450" evidence="4">
    <location>
        <begin position="32"/>
        <end position="608"/>
    </location>
</feature>
<comment type="similarity">
    <text evidence="1 3">Belongs to the cytochrome P450 family.</text>
</comment>
<gene>
    <name evidence="5" type="ORF">RMAR1173_LOCUS4972</name>
</gene>
<dbReference type="InterPro" id="IPR001128">
    <property type="entry name" value="Cyt_P450"/>
</dbReference>
<name>A0A7S2RIW3_9STRA</name>
<dbReference type="GO" id="GO:0004497">
    <property type="term" value="F:monooxygenase activity"/>
    <property type="evidence" value="ECO:0007669"/>
    <property type="project" value="UniProtKB-KW"/>
</dbReference>
<dbReference type="InterPro" id="IPR017972">
    <property type="entry name" value="Cyt_P450_CS"/>
</dbReference>
<keyword evidence="2 3" id="KW-0349">Heme</keyword>
<protein>
    <recommendedName>
        <fullName evidence="6">Cytochrome P450</fullName>
    </recommendedName>
</protein>
<comment type="cofactor">
    <cofactor evidence="2">
        <name>heme</name>
        <dbReference type="ChEBI" id="CHEBI:30413"/>
    </cofactor>
</comment>
<feature type="signal peptide" evidence="4">
    <location>
        <begin position="1"/>
        <end position="31"/>
    </location>
</feature>
<accession>A0A7S2RIW3</accession>
<evidence type="ECO:0000313" key="5">
    <source>
        <dbReference type="EMBL" id="CAD9672302.1"/>
    </source>
</evidence>
<dbReference type="PRINTS" id="PR00385">
    <property type="entry name" value="P450"/>
</dbReference>
<evidence type="ECO:0000256" key="4">
    <source>
        <dbReference type="SAM" id="SignalP"/>
    </source>
</evidence>
<dbReference type="AlphaFoldDB" id="A0A7S2RIW3"/>
<dbReference type="CDD" id="cd11046">
    <property type="entry name" value="CYP97"/>
    <property type="match status" value="1"/>
</dbReference>
<dbReference type="PANTHER" id="PTHR24291">
    <property type="entry name" value="CYTOCHROME P450 FAMILY 4"/>
    <property type="match status" value="1"/>
</dbReference>
<dbReference type="GO" id="GO:0020037">
    <property type="term" value="F:heme binding"/>
    <property type="evidence" value="ECO:0007669"/>
    <property type="project" value="InterPro"/>
</dbReference>
<evidence type="ECO:0000256" key="1">
    <source>
        <dbReference type="ARBA" id="ARBA00010617"/>
    </source>
</evidence>
<feature type="binding site" description="axial binding residue" evidence="2">
    <location>
        <position position="548"/>
    </location>
    <ligand>
        <name>heme</name>
        <dbReference type="ChEBI" id="CHEBI:30413"/>
    </ligand>
    <ligandPart>
        <name>Fe</name>
        <dbReference type="ChEBI" id="CHEBI:18248"/>
    </ligandPart>
</feature>
<keyword evidence="2 3" id="KW-0479">Metal-binding</keyword>
<dbReference type="PRINTS" id="PR00463">
    <property type="entry name" value="EP450I"/>
</dbReference>
<proteinExistence type="inferred from homology"/>
<dbReference type="InterPro" id="IPR050196">
    <property type="entry name" value="Cytochrome_P450_Monoox"/>
</dbReference>
<dbReference type="EMBL" id="HBHJ01007731">
    <property type="protein sequence ID" value="CAD9672302.1"/>
    <property type="molecule type" value="Transcribed_RNA"/>
</dbReference>
<dbReference type="Gene3D" id="1.10.630.10">
    <property type="entry name" value="Cytochrome P450"/>
    <property type="match status" value="1"/>
</dbReference>
<keyword evidence="4" id="KW-0732">Signal</keyword>
<dbReference type="InterPro" id="IPR002401">
    <property type="entry name" value="Cyt_P450_E_grp-I"/>
</dbReference>
<evidence type="ECO:0008006" key="6">
    <source>
        <dbReference type="Google" id="ProtNLM"/>
    </source>
</evidence>
<keyword evidence="3" id="KW-0503">Monooxygenase</keyword>
<dbReference type="GO" id="GO:0016705">
    <property type="term" value="F:oxidoreductase activity, acting on paired donors, with incorporation or reduction of molecular oxygen"/>
    <property type="evidence" value="ECO:0007669"/>
    <property type="project" value="InterPro"/>
</dbReference>
<keyword evidence="3" id="KW-0560">Oxidoreductase</keyword>
<reference evidence="5" key="1">
    <citation type="submission" date="2021-01" db="EMBL/GenBank/DDBJ databases">
        <authorList>
            <person name="Corre E."/>
            <person name="Pelletier E."/>
            <person name="Niang G."/>
            <person name="Scheremetjew M."/>
            <person name="Finn R."/>
            <person name="Kale V."/>
            <person name="Holt S."/>
            <person name="Cochrane G."/>
            <person name="Meng A."/>
            <person name="Brown T."/>
            <person name="Cohen L."/>
        </authorList>
    </citation>
    <scope>NUCLEOTIDE SEQUENCE</scope>
    <source>
        <strain evidence="5">CCMP1243</strain>
    </source>
</reference>
<dbReference type="SUPFAM" id="SSF48264">
    <property type="entry name" value="Cytochrome P450"/>
    <property type="match status" value="1"/>
</dbReference>
<dbReference type="PROSITE" id="PS00086">
    <property type="entry name" value="CYTOCHROME_P450"/>
    <property type="match status" value="1"/>
</dbReference>
<dbReference type="GO" id="GO:0005506">
    <property type="term" value="F:iron ion binding"/>
    <property type="evidence" value="ECO:0007669"/>
    <property type="project" value="InterPro"/>
</dbReference>
<dbReference type="Pfam" id="PF00067">
    <property type="entry name" value="p450"/>
    <property type="match status" value="1"/>
</dbReference>
<sequence>MSCGSATRSSWLQVMRRSLILVAALAWHGAALQLPRSHARLGPVVGPSRSSRGRVFRAVQEDKEVEGLPWWWEYFWKLPFTQRGAANEPLKLGDAMHIFRTNIEQIYGGFPSVDGTPLAEGDLSGLTDGTMYLGLYKYEKDFGKAYKLCFGPKSFIVISEPHAARHILRDNARAYDKGVLAEILEDIMGKGLIPADPETWKVRRRAIVPAFHKSWLEAMVGMFGECTERLIADLDQAADGRQIRDIEERFGSLALDIIGRAVFNYDFKSVESTSPVVKAAIETLREAEHRSMTPAPYWKIPGADRVVPRQVAFRNNMDLLNSELNRCIQTALDTKNEGDVEELERRDYSKMENPSLLRFLVDMRGEDSTTTQLRDDLITMLIAGHETTASALTWALFELAQDPPLLEKVRAEVDQVVGDRRPTLEDMPALELVRLSIAESLRMYPEPPLLIRRAIEEDEIPAVGLPAPVKLLRGSDIFIAVYNLHRSSTYWEEPDKFDPERFLRPFSNPEEAPHWKGFDPKLWEGQLYPNEIASDFAYLPFGGGPRKCVGDQFAMLEATVALAMLVRRFEFKFGGPTPRPEDVGTNTGATIHTRNGLWMSVAQRDRKP</sequence>
<evidence type="ECO:0000256" key="3">
    <source>
        <dbReference type="RuleBase" id="RU000461"/>
    </source>
</evidence>
<dbReference type="InterPro" id="IPR036396">
    <property type="entry name" value="Cyt_P450_sf"/>
</dbReference>
<keyword evidence="2 3" id="KW-0408">Iron</keyword>